<feature type="compositionally biased region" description="Polar residues" evidence="11">
    <location>
        <begin position="1042"/>
        <end position="1058"/>
    </location>
</feature>
<dbReference type="Gene3D" id="3.30.50.10">
    <property type="entry name" value="Erythroid Transcription Factor GATA-1, subunit A"/>
    <property type="match status" value="1"/>
</dbReference>
<evidence type="ECO:0000256" key="6">
    <source>
        <dbReference type="ARBA" id="ARBA00023015"/>
    </source>
</evidence>
<dbReference type="GO" id="GO:0005634">
    <property type="term" value="C:nucleus"/>
    <property type="evidence" value="ECO:0007669"/>
    <property type="project" value="UniProtKB-SubCell"/>
</dbReference>
<evidence type="ECO:0000256" key="7">
    <source>
        <dbReference type="ARBA" id="ARBA00023125"/>
    </source>
</evidence>
<evidence type="ECO:0000256" key="11">
    <source>
        <dbReference type="SAM" id="MobiDB-lite"/>
    </source>
</evidence>
<keyword evidence="9" id="KW-0675">Receptor</keyword>
<evidence type="ECO:0000256" key="4">
    <source>
        <dbReference type="ARBA" id="ARBA00022771"/>
    </source>
</evidence>
<organism evidence="14 15">
    <name type="scientific">Meloidogyne incognita</name>
    <name type="common">Southern root-knot nematode worm</name>
    <name type="synonym">Oxyuris incognita</name>
    <dbReference type="NCBI Taxonomy" id="6306"/>
    <lineage>
        <taxon>Eukaryota</taxon>
        <taxon>Metazoa</taxon>
        <taxon>Ecdysozoa</taxon>
        <taxon>Nematoda</taxon>
        <taxon>Chromadorea</taxon>
        <taxon>Rhabditida</taxon>
        <taxon>Tylenchina</taxon>
        <taxon>Tylenchomorpha</taxon>
        <taxon>Tylenchoidea</taxon>
        <taxon>Meloidogynidae</taxon>
        <taxon>Meloidogyninae</taxon>
        <taxon>Meloidogyne</taxon>
        <taxon>Meloidogyne incognita group</taxon>
    </lineage>
</organism>
<proteinExistence type="inferred from homology"/>
<dbReference type="CDD" id="cd06966">
    <property type="entry name" value="NR_DBD_CAR"/>
    <property type="match status" value="1"/>
</dbReference>
<evidence type="ECO:0000256" key="2">
    <source>
        <dbReference type="ARBA" id="ARBA00005993"/>
    </source>
</evidence>
<keyword evidence="14" id="KW-1185">Reference proteome</keyword>
<dbReference type="SUPFAM" id="SSF48508">
    <property type="entry name" value="Nuclear receptor ligand-binding domain"/>
    <property type="match status" value="1"/>
</dbReference>
<feature type="region of interest" description="Disordered" evidence="11">
    <location>
        <begin position="498"/>
        <end position="528"/>
    </location>
</feature>
<feature type="compositionally biased region" description="Low complexity" evidence="11">
    <location>
        <begin position="987"/>
        <end position="1000"/>
    </location>
</feature>
<comment type="subcellular location">
    <subcellularLocation>
        <location evidence="1">Nucleus</location>
    </subcellularLocation>
</comment>
<keyword evidence="8" id="KW-0804">Transcription</keyword>
<evidence type="ECO:0000256" key="8">
    <source>
        <dbReference type="ARBA" id="ARBA00023163"/>
    </source>
</evidence>
<dbReference type="PROSITE" id="PS51030">
    <property type="entry name" value="NUCLEAR_REC_DBD_2"/>
    <property type="match status" value="1"/>
</dbReference>
<dbReference type="Proteomes" id="UP000887563">
    <property type="component" value="Unplaced"/>
</dbReference>
<dbReference type="InterPro" id="IPR050234">
    <property type="entry name" value="Nuclear_hormone_rcpt_NR1"/>
</dbReference>
<evidence type="ECO:0000256" key="10">
    <source>
        <dbReference type="ARBA" id="ARBA00023242"/>
    </source>
</evidence>
<dbReference type="PROSITE" id="PS00031">
    <property type="entry name" value="NUCLEAR_REC_DBD_1"/>
    <property type="match status" value="1"/>
</dbReference>
<feature type="region of interest" description="Disordered" evidence="11">
    <location>
        <begin position="1344"/>
        <end position="1432"/>
    </location>
</feature>
<dbReference type="SMART" id="SM00430">
    <property type="entry name" value="HOLI"/>
    <property type="match status" value="1"/>
</dbReference>
<dbReference type="Pfam" id="PF00104">
    <property type="entry name" value="Hormone_recep"/>
    <property type="match status" value="1"/>
</dbReference>
<dbReference type="PANTHER" id="PTHR24082">
    <property type="entry name" value="NUCLEAR HORMONE RECEPTOR"/>
    <property type="match status" value="1"/>
</dbReference>
<dbReference type="Gene3D" id="1.10.565.10">
    <property type="entry name" value="Retinoid X Receptor"/>
    <property type="match status" value="1"/>
</dbReference>
<evidence type="ECO:0000313" key="14">
    <source>
        <dbReference type="Proteomes" id="UP000887563"/>
    </source>
</evidence>
<dbReference type="InterPro" id="IPR013088">
    <property type="entry name" value="Znf_NHR/GATA"/>
</dbReference>
<feature type="region of interest" description="Disordered" evidence="11">
    <location>
        <begin position="1039"/>
        <end position="1059"/>
    </location>
</feature>
<keyword evidence="3" id="KW-0479">Metal-binding</keyword>
<evidence type="ECO:0000256" key="3">
    <source>
        <dbReference type="ARBA" id="ARBA00022723"/>
    </source>
</evidence>
<dbReference type="InterPro" id="IPR001628">
    <property type="entry name" value="Znf_hrmn_rcpt"/>
</dbReference>
<feature type="domain" description="Nuclear receptor" evidence="12">
    <location>
        <begin position="561"/>
        <end position="636"/>
    </location>
</feature>
<evidence type="ECO:0000256" key="1">
    <source>
        <dbReference type="ARBA" id="ARBA00004123"/>
    </source>
</evidence>
<keyword evidence="10" id="KW-0539">Nucleus</keyword>
<evidence type="ECO:0000313" key="15">
    <source>
        <dbReference type="WBParaSite" id="Minc3s00350g10770"/>
    </source>
</evidence>
<dbReference type="SUPFAM" id="SSF57716">
    <property type="entry name" value="Glucocorticoid receptor-like (DNA-binding domain)"/>
    <property type="match status" value="1"/>
</dbReference>
<feature type="domain" description="NR LBD" evidence="13">
    <location>
        <begin position="1052"/>
        <end position="1336"/>
    </location>
</feature>
<protein>
    <submittedName>
        <fullName evidence="15">Uncharacterized protein</fullName>
    </submittedName>
</protein>
<name>A0A914LA45_MELIC</name>
<dbReference type="FunFam" id="3.30.50.10:FF:000042">
    <property type="entry name" value="Nuclear hormone receptor HR96"/>
    <property type="match status" value="1"/>
</dbReference>
<dbReference type="WBParaSite" id="Minc3s00350g10770">
    <property type="protein sequence ID" value="Minc3s00350g10770"/>
    <property type="gene ID" value="Minc3s00350g10770"/>
</dbReference>
<feature type="compositionally biased region" description="Polar residues" evidence="11">
    <location>
        <begin position="379"/>
        <end position="391"/>
    </location>
</feature>
<feature type="compositionally biased region" description="Low complexity" evidence="11">
    <location>
        <begin position="1395"/>
        <end position="1432"/>
    </location>
</feature>
<feature type="region of interest" description="Disordered" evidence="11">
    <location>
        <begin position="648"/>
        <end position="716"/>
    </location>
</feature>
<dbReference type="GO" id="GO:0008270">
    <property type="term" value="F:zinc ion binding"/>
    <property type="evidence" value="ECO:0007669"/>
    <property type="project" value="UniProtKB-KW"/>
</dbReference>
<reference evidence="15" key="1">
    <citation type="submission" date="2022-11" db="UniProtKB">
        <authorList>
            <consortium name="WormBaseParasite"/>
        </authorList>
    </citation>
    <scope>IDENTIFICATION</scope>
</reference>
<dbReference type="Pfam" id="PF00105">
    <property type="entry name" value="zf-C4"/>
    <property type="match status" value="1"/>
</dbReference>
<dbReference type="PROSITE" id="PS51843">
    <property type="entry name" value="NR_LBD"/>
    <property type="match status" value="1"/>
</dbReference>
<feature type="compositionally biased region" description="Polar residues" evidence="11">
    <location>
        <begin position="1001"/>
        <end position="1013"/>
    </location>
</feature>
<feature type="compositionally biased region" description="Low complexity" evidence="11">
    <location>
        <begin position="695"/>
        <end position="708"/>
    </location>
</feature>
<dbReference type="GO" id="GO:0030154">
    <property type="term" value="P:cell differentiation"/>
    <property type="evidence" value="ECO:0007669"/>
    <property type="project" value="TreeGrafter"/>
</dbReference>
<sequence length="1432" mass="154439">MINTDFQQLGSPSSANNGGNGSSAAALLAAALNVATNSTSASNSPPELLSMATTNSSSTAAQLCNPFSPAAAVQAQLAALYSSSIPSPGGSAFARCLQQQVAAVAAAQQPQPSNSAISAAAAVAAFAVANSPANSSSSSAVPFGPGSPAAVALAHLDHLSLLRNSSLGLTCPNGSTEIPQIHQMQPQQPAPTNFSELAKRFQDQAAAYSNAAHMAQIMDTFAASQQPLIPPLPFPPSQQQQLTAAAMALAKHQQQQQQQQQTVHLNSPASILFQEKQAQQQIQEGQAPLPPLSTAVEQTLANPSTDASTSFVGAPTLEQLSAIAAAATNVLQATNNGECSTNTSVFNPIGMDTSNCVASSSSSVGSQNQQQDEAQINSIDTATKNEQQAQNVRRIRRRRPKEEIAGKTLHRRNTTMYGENSSCVSVIEKMIDSPCSLGPFSVQQPLTPANEQLCNSLLLKTEGNTEEESSSNNNNHPQQQLNSSTTSANIAMMIASMGGNGGNIGGPKTPICQGQSPPSLLERQQQQQQLQQQQYQIMETQNQPMEDDGNCQDGNGAAGRMKTCRVCGDSATGYNFNVISCESCKAFFRRNALRPKEFKCPYSNDCEINAVSRRFCQKCRLRKCFMVGMKKEWILSEDQLRRRKNARIKNQMGKDGNQQPNTPSSVGEGSMPGSVAPVTPYVGNGNGGLNPFSPPQQQFFHHTQQQQQTPPPPQSSINAVAAMAAASILHNQTQGQSHSPLNSPLLAAAAAITKLAGSPKNSPTGASSVLSSGLDSSPLATFGLGNSPDYGGKQNLFACGGVSLDNKASPSTGTHSPPSILPQLQNPHPIDVEQRYDPQVLRLAQQQLLKKAQLQQAAAVLRKSSDGLISLASAAAAQQQQQLQQQQNQQSPVAAVSPFVEQCQRLMLLGQQQQGIVSPQIVKNGDIGNGHSASILARLYGNNNNNVTNISSNLSGFNSNTNSSAIPKPLLEAAAAAVAAAKNASNNVNNNNQVSNNGSSLTATNNGTSNNEVKTLMEMDANTRERLMSMRINKTIRDELGISNSPPDGNNLQQSLSPNPIRIEERSSPLSRSNSISGNSSLVYTDLRNYQLNSKEQNDLNYVKTAFSSMDEELKNEFLKNSKLLGIMTKEQPQSPDDMMCLLDMMMRRLVKMAKKLPSFAEFSNSGKFSLLKAAMIDLLTLRGASRLDSENRCWKSPLLNRDIRCRIDIFDRLNDDMQKSRVMDFYKKLHPKLKSDQVANNLIIVVVLFSHYADTDLSAEDRTLADKHYHNHKQLLRRYVESAYGPDEAKVIYETLDEAFSLLKDVTKKVPDLFPPDKINKKQAEGSLFQEFFRIKTKEDSKIKLEPTETTSTEQKEEKKKEEEEGENGECKAKKIKIEENLKEEEKKEEENKNSSSPKILHSNIIISPTSTTTTTISKTTPSSATTISSA</sequence>
<dbReference type="SMART" id="SM00399">
    <property type="entry name" value="ZnF_C4"/>
    <property type="match status" value="1"/>
</dbReference>
<feature type="compositionally biased region" description="Low complexity" evidence="11">
    <location>
        <begin position="470"/>
        <end position="483"/>
    </location>
</feature>
<evidence type="ECO:0000256" key="5">
    <source>
        <dbReference type="ARBA" id="ARBA00022833"/>
    </source>
</evidence>
<dbReference type="GO" id="GO:0045944">
    <property type="term" value="P:positive regulation of transcription by RNA polymerase II"/>
    <property type="evidence" value="ECO:0007669"/>
    <property type="project" value="TreeGrafter"/>
</dbReference>
<feature type="compositionally biased region" description="Basic and acidic residues" evidence="11">
    <location>
        <begin position="1355"/>
        <end position="1394"/>
    </location>
</feature>
<keyword evidence="5" id="KW-0862">Zinc</keyword>
<keyword evidence="7" id="KW-0238">DNA-binding</keyword>
<keyword evidence="6" id="KW-0805">Transcription regulation</keyword>
<dbReference type="GO" id="GO:0000978">
    <property type="term" value="F:RNA polymerase II cis-regulatory region sequence-specific DNA binding"/>
    <property type="evidence" value="ECO:0007669"/>
    <property type="project" value="TreeGrafter"/>
</dbReference>
<dbReference type="PANTHER" id="PTHR24082:SF494">
    <property type="entry name" value="NUCLEAR HORMONE RECEPTOR FAMILY MEMBER DAF-12"/>
    <property type="match status" value="1"/>
</dbReference>
<feature type="region of interest" description="Disordered" evidence="11">
    <location>
        <begin position="379"/>
        <end position="399"/>
    </location>
</feature>
<dbReference type="GO" id="GO:0006950">
    <property type="term" value="P:response to stress"/>
    <property type="evidence" value="ECO:0007669"/>
    <property type="project" value="UniProtKB-ARBA"/>
</dbReference>
<dbReference type="InterPro" id="IPR000536">
    <property type="entry name" value="Nucl_hrmn_rcpt_lig-bd"/>
</dbReference>
<accession>A0A914LA45</accession>
<evidence type="ECO:0000259" key="12">
    <source>
        <dbReference type="PROSITE" id="PS51030"/>
    </source>
</evidence>
<dbReference type="PRINTS" id="PR00047">
    <property type="entry name" value="STROIDFINGER"/>
</dbReference>
<feature type="compositionally biased region" description="Polar residues" evidence="11">
    <location>
        <begin position="656"/>
        <end position="667"/>
    </location>
</feature>
<dbReference type="InterPro" id="IPR035500">
    <property type="entry name" value="NHR-like_dom_sf"/>
</dbReference>
<comment type="similarity">
    <text evidence="2">Belongs to the nuclear hormone receptor family.</text>
</comment>
<dbReference type="GO" id="GO:0000122">
    <property type="term" value="P:negative regulation of transcription by RNA polymerase II"/>
    <property type="evidence" value="ECO:0007669"/>
    <property type="project" value="TreeGrafter"/>
</dbReference>
<evidence type="ECO:0000256" key="9">
    <source>
        <dbReference type="ARBA" id="ARBA00023170"/>
    </source>
</evidence>
<keyword evidence="4" id="KW-0863">Zinc-finger</keyword>
<evidence type="ECO:0000259" key="13">
    <source>
        <dbReference type="PROSITE" id="PS51843"/>
    </source>
</evidence>
<feature type="region of interest" description="Disordered" evidence="11">
    <location>
        <begin position="462"/>
        <end position="483"/>
    </location>
</feature>
<dbReference type="GO" id="GO:0004879">
    <property type="term" value="F:nuclear receptor activity"/>
    <property type="evidence" value="ECO:0007669"/>
    <property type="project" value="TreeGrafter"/>
</dbReference>
<feature type="region of interest" description="Disordered" evidence="11">
    <location>
        <begin position="987"/>
        <end position="1013"/>
    </location>
</feature>
<feature type="region of interest" description="Disordered" evidence="11">
    <location>
        <begin position="807"/>
        <end position="826"/>
    </location>
</feature>